<keyword evidence="3" id="KW-1185">Reference proteome</keyword>
<accession>A0ABU7S9D0</accession>
<reference evidence="2 3" key="1">
    <citation type="submission" date="2024-01" db="EMBL/GenBank/DDBJ databases">
        <title>Genome insights into Plantactinospora veratri sp. nov.</title>
        <authorList>
            <person name="Wang L."/>
        </authorList>
    </citation>
    <scope>NUCLEOTIDE SEQUENCE [LARGE SCALE GENOMIC DNA]</scope>
    <source>
        <strain evidence="2 3">NEAU-FHS4</strain>
    </source>
</reference>
<evidence type="ECO:0000313" key="3">
    <source>
        <dbReference type="Proteomes" id="UP001339911"/>
    </source>
</evidence>
<dbReference type="RefSeq" id="WP_331206892.1">
    <property type="nucleotide sequence ID" value="NZ_JAZGQL010000005.1"/>
</dbReference>
<feature type="region of interest" description="Disordered" evidence="1">
    <location>
        <begin position="1"/>
        <end position="71"/>
    </location>
</feature>
<gene>
    <name evidence="2" type="ORF">V1634_06840</name>
</gene>
<proteinExistence type="predicted"/>
<evidence type="ECO:0008006" key="4">
    <source>
        <dbReference type="Google" id="ProtNLM"/>
    </source>
</evidence>
<feature type="compositionally biased region" description="Basic and acidic residues" evidence="1">
    <location>
        <begin position="49"/>
        <end position="60"/>
    </location>
</feature>
<dbReference type="Proteomes" id="UP001339911">
    <property type="component" value="Unassembled WGS sequence"/>
</dbReference>
<dbReference type="EMBL" id="JAZGQL010000005">
    <property type="protein sequence ID" value="MEE6306541.1"/>
    <property type="molecule type" value="Genomic_DNA"/>
</dbReference>
<evidence type="ECO:0000313" key="2">
    <source>
        <dbReference type="EMBL" id="MEE6306541.1"/>
    </source>
</evidence>
<comment type="caution">
    <text evidence="2">The sequence shown here is derived from an EMBL/GenBank/DDBJ whole genome shotgun (WGS) entry which is preliminary data.</text>
</comment>
<sequence>MSRSDRASDASPPVRAEASSPGDDTTSATPADQGPAAGATTGGELVPADARRGAASRDDEPSSTDELSSTVAALTADELNRSRRRRLLGRLVSQVRTSRPGNLFKPKAAVRWLTDTVTEIAPHIPIRDRETLLRHFDGLDSDALAERLIRNAVRSTAGVGAAGGGVAAVEWVATPTLLSAPVLLAAETVAVVAIELKLIGELHEAYGVRLPGGTSQRAVTLLRSWAAQRGVNPLLPGVGVGAVLGTAARKELRDRLLRRFGRNLTTLGPFLTGAAVAGFLNGRATRGLGERVREDLRQGPRALGS</sequence>
<protein>
    <recommendedName>
        <fullName evidence="4">EcsC family protein</fullName>
    </recommendedName>
</protein>
<name>A0ABU7S9D0_9ACTN</name>
<organism evidence="2 3">
    <name type="scientific">Plantactinospora veratri</name>
    <dbReference type="NCBI Taxonomy" id="1436122"/>
    <lineage>
        <taxon>Bacteria</taxon>
        <taxon>Bacillati</taxon>
        <taxon>Actinomycetota</taxon>
        <taxon>Actinomycetes</taxon>
        <taxon>Micromonosporales</taxon>
        <taxon>Micromonosporaceae</taxon>
        <taxon>Plantactinospora</taxon>
    </lineage>
</organism>
<evidence type="ECO:0000256" key="1">
    <source>
        <dbReference type="SAM" id="MobiDB-lite"/>
    </source>
</evidence>